<dbReference type="InterPro" id="IPR025110">
    <property type="entry name" value="AMP-bd_C"/>
</dbReference>
<dbReference type="NCBIfam" id="NF005863">
    <property type="entry name" value="PRK07798.1"/>
    <property type="match status" value="1"/>
</dbReference>
<evidence type="ECO:0000259" key="2">
    <source>
        <dbReference type="Pfam" id="PF13193"/>
    </source>
</evidence>
<dbReference type="Pfam" id="PF13193">
    <property type="entry name" value="AMP-binding_C"/>
    <property type="match status" value="1"/>
</dbReference>
<name>A0A6J7LPG8_9ZZZZ</name>
<protein>
    <submittedName>
        <fullName evidence="5">Unannotated protein</fullName>
    </submittedName>
</protein>
<gene>
    <name evidence="3" type="ORF">UFOPK2683_00777</name>
    <name evidence="4" type="ORF">UFOPK3605_00111</name>
    <name evidence="5" type="ORF">UFOPK3897_00115</name>
    <name evidence="6" type="ORF">UFOPK4121_00044</name>
</gene>
<dbReference type="InterPro" id="IPR042099">
    <property type="entry name" value="ANL_N_sf"/>
</dbReference>
<dbReference type="PROSITE" id="PS00455">
    <property type="entry name" value="AMP_BINDING"/>
    <property type="match status" value="1"/>
</dbReference>
<dbReference type="PANTHER" id="PTHR43767:SF1">
    <property type="entry name" value="NONRIBOSOMAL PEPTIDE SYNTHASE PES1 (EUROFUNG)-RELATED"/>
    <property type="match status" value="1"/>
</dbReference>
<dbReference type="SUPFAM" id="SSF56801">
    <property type="entry name" value="Acetyl-CoA synthetase-like"/>
    <property type="match status" value="1"/>
</dbReference>
<organism evidence="5">
    <name type="scientific">freshwater metagenome</name>
    <dbReference type="NCBI Taxonomy" id="449393"/>
    <lineage>
        <taxon>unclassified sequences</taxon>
        <taxon>metagenomes</taxon>
        <taxon>ecological metagenomes</taxon>
    </lineage>
</organism>
<dbReference type="EMBL" id="CAFBPQ010000001">
    <property type="protein sequence ID" value="CAB5011033.1"/>
    <property type="molecule type" value="Genomic_DNA"/>
</dbReference>
<evidence type="ECO:0000313" key="6">
    <source>
        <dbReference type="EMBL" id="CAB5011033.1"/>
    </source>
</evidence>
<dbReference type="InterPro" id="IPR045851">
    <property type="entry name" value="AMP-bd_C_sf"/>
</dbReference>
<proteinExistence type="predicted"/>
<evidence type="ECO:0000259" key="1">
    <source>
        <dbReference type="Pfam" id="PF00501"/>
    </source>
</evidence>
<accession>A0A6J7LPG8</accession>
<dbReference type="EMBL" id="CAFBMM010000001">
    <property type="protein sequence ID" value="CAB4894389.1"/>
    <property type="molecule type" value="Genomic_DNA"/>
</dbReference>
<evidence type="ECO:0000313" key="3">
    <source>
        <dbReference type="EMBL" id="CAB4722989.1"/>
    </source>
</evidence>
<evidence type="ECO:0000313" key="5">
    <source>
        <dbReference type="EMBL" id="CAB4968523.1"/>
    </source>
</evidence>
<dbReference type="Gene3D" id="3.40.50.12780">
    <property type="entry name" value="N-terminal domain of ligase-like"/>
    <property type="match status" value="1"/>
</dbReference>
<feature type="domain" description="AMP-binding enzyme C-terminal" evidence="2">
    <location>
        <begin position="447"/>
        <end position="523"/>
    </location>
</feature>
<sequence>MEFNLADLFENAVDAFGERTYLVCDGKRRTYAEMEKRSNQLAHYLQAQGIKPGDHVGIYALNSVEWIETLWAVFKIRAVWININYRYVEDELSYLFDNADIDALVFQRSFAPRLANVLPSLPRLKHSLVIEDGSDADTGNAVSYEDAIAGQSFERDFGPRSPDDRYILYTGGTTGMPKGVVWRHEDVFFALGGGIDPTNNHRVTTPEEMVEKGKANPTGMVMLPIAPLMHGATQWGVMGGSFIGNTIVLIPQFNPRRVFELIAQEGVNAIMITGDAMARPLVETATETDISDLDLSSWIALASTAALFSAPVKEAFIERFPNLFITEAIGSSEGGSNGYTMIEKGKTAMKGGPTVTPVRDTVVLDENLEPIVAGSGVTGKVARSGNIPLEYYKDPVKTSETFITDKNGVRYSVPGDYATLEADGTITLLGRGSISINSGGEKIYPEEVEGAIKSHPDVYDCVVVGVPDERWGQRVAAVIQVNEGAQAPTLESIQDDCRQRISGYKVPREIHIVDEIMRSPSGKPDYRWASEVATAK</sequence>
<dbReference type="EMBL" id="CAEZYK010000036">
    <property type="protein sequence ID" value="CAB4722989.1"/>
    <property type="molecule type" value="Genomic_DNA"/>
</dbReference>
<dbReference type="GO" id="GO:0016878">
    <property type="term" value="F:acid-thiol ligase activity"/>
    <property type="evidence" value="ECO:0007669"/>
    <property type="project" value="UniProtKB-ARBA"/>
</dbReference>
<dbReference type="InterPro" id="IPR050237">
    <property type="entry name" value="ATP-dep_AMP-bd_enzyme"/>
</dbReference>
<dbReference type="InterPro" id="IPR000873">
    <property type="entry name" value="AMP-dep_synth/lig_dom"/>
</dbReference>
<dbReference type="Pfam" id="PF00501">
    <property type="entry name" value="AMP-binding"/>
    <property type="match status" value="1"/>
</dbReference>
<reference evidence="5" key="1">
    <citation type="submission" date="2020-05" db="EMBL/GenBank/DDBJ databases">
        <authorList>
            <person name="Chiriac C."/>
            <person name="Salcher M."/>
            <person name="Ghai R."/>
            <person name="Kavagutti S V."/>
        </authorList>
    </citation>
    <scope>NUCLEOTIDE SEQUENCE</scope>
</reference>
<dbReference type="AlphaFoldDB" id="A0A6J7LPG8"/>
<dbReference type="Gene3D" id="3.30.300.30">
    <property type="match status" value="1"/>
</dbReference>
<dbReference type="PANTHER" id="PTHR43767">
    <property type="entry name" value="LONG-CHAIN-FATTY-ACID--COA LIGASE"/>
    <property type="match status" value="1"/>
</dbReference>
<dbReference type="InterPro" id="IPR020845">
    <property type="entry name" value="AMP-binding_CS"/>
</dbReference>
<feature type="domain" description="AMP-dependent synthetase/ligase" evidence="1">
    <location>
        <begin position="9"/>
        <end position="385"/>
    </location>
</feature>
<dbReference type="EMBL" id="CAFBOF010000001">
    <property type="protein sequence ID" value="CAB4968523.1"/>
    <property type="molecule type" value="Genomic_DNA"/>
</dbReference>
<evidence type="ECO:0000313" key="4">
    <source>
        <dbReference type="EMBL" id="CAB4894389.1"/>
    </source>
</evidence>